<name>A0A1L9P1I0_9RHOB</name>
<dbReference type="GO" id="GO:0046872">
    <property type="term" value="F:metal ion binding"/>
    <property type="evidence" value="ECO:0007669"/>
    <property type="project" value="UniProtKB-KW"/>
</dbReference>
<reference evidence="6 7" key="1">
    <citation type="submission" date="2016-10" db="EMBL/GenBank/DDBJ databases">
        <title>Genome sequence of Planktotalea frisia SH6-1.</title>
        <authorList>
            <person name="Poehlein A."/>
            <person name="Bakenhus I."/>
            <person name="Voget S."/>
            <person name="Brinkhoff T."/>
            <person name="Simon M."/>
        </authorList>
    </citation>
    <scope>NUCLEOTIDE SEQUENCE [LARGE SCALE GENOMIC DNA]</scope>
    <source>
        <strain evidence="6 7">SH6-1</strain>
    </source>
</reference>
<organism evidence="6 7">
    <name type="scientific">Planktotalea frisia</name>
    <dbReference type="NCBI Taxonomy" id="696762"/>
    <lineage>
        <taxon>Bacteria</taxon>
        <taxon>Pseudomonadati</taxon>
        <taxon>Pseudomonadota</taxon>
        <taxon>Alphaproteobacteria</taxon>
        <taxon>Rhodobacterales</taxon>
        <taxon>Paracoccaceae</taxon>
        <taxon>Planktotalea</taxon>
    </lineage>
</organism>
<comment type="caution">
    <text evidence="6">The sequence shown here is derived from an EMBL/GenBank/DDBJ whole genome shotgun (WGS) entry which is preliminary data.</text>
</comment>
<keyword evidence="3 4" id="KW-0408">Iron</keyword>
<protein>
    <submittedName>
        <fullName evidence="6">Cytochrome c</fullName>
    </submittedName>
</protein>
<gene>
    <name evidence="6" type="ORF">PFRI_03490</name>
</gene>
<evidence type="ECO:0000313" key="7">
    <source>
        <dbReference type="Proteomes" id="UP000184514"/>
    </source>
</evidence>
<dbReference type="AlphaFoldDB" id="A0A1L9P1I0"/>
<dbReference type="Gene3D" id="1.10.760.10">
    <property type="entry name" value="Cytochrome c-like domain"/>
    <property type="match status" value="1"/>
</dbReference>
<dbReference type="EMBL" id="MLCB01000026">
    <property type="protein sequence ID" value="OJI95399.1"/>
    <property type="molecule type" value="Genomic_DNA"/>
</dbReference>
<keyword evidence="7" id="KW-1185">Reference proteome</keyword>
<evidence type="ECO:0000256" key="3">
    <source>
        <dbReference type="ARBA" id="ARBA00023004"/>
    </source>
</evidence>
<dbReference type="GO" id="GO:0009055">
    <property type="term" value="F:electron transfer activity"/>
    <property type="evidence" value="ECO:0007669"/>
    <property type="project" value="InterPro"/>
</dbReference>
<dbReference type="OrthoDB" id="7854060at2"/>
<dbReference type="InterPro" id="IPR009056">
    <property type="entry name" value="Cyt_c-like_dom"/>
</dbReference>
<evidence type="ECO:0000256" key="1">
    <source>
        <dbReference type="ARBA" id="ARBA00022617"/>
    </source>
</evidence>
<evidence type="ECO:0000259" key="5">
    <source>
        <dbReference type="PROSITE" id="PS51007"/>
    </source>
</evidence>
<dbReference type="Pfam" id="PF00034">
    <property type="entry name" value="Cytochrom_C"/>
    <property type="match status" value="1"/>
</dbReference>
<accession>A0A1L9P1I0</accession>
<dbReference type="GO" id="GO:0020037">
    <property type="term" value="F:heme binding"/>
    <property type="evidence" value="ECO:0007669"/>
    <property type="project" value="InterPro"/>
</dbReference>
<dbReference type="SUPFAM" id="SSF46626">
    <property type="entry name" value="Cytochrome c"/>
    <property type="match status" value="1"/>
</dbReference>
<sequence>MKSIIAISVVLVAAGVGYAMWPKAPQTATTDAAVSMKGGVLADVVLPETLSQSAQIGKRGFEAKCVACHGVNAAGQDGVAPPLVHIIYEPSHHGDESFQRAASMGVRAHHWRFGDMPPVEGVTTGDVAMIIAYIRELQRANGIN</sequence>
<evidence type="ECO:0000256" key="4">
    <source>
        <dbReference type="PROSITE-ProRule" id="PRU00433"/>
    </source>
</evidence>
<dbReference type="STRING" id="696762.PFRI_03490"/>
<dbReference type="InterPro" id="IPR036909">
    <property type="entry name" value="Cyt_c-like_dom_sf"/>
</dbReference>
<dbReference type="PROSITE" id="PS51007">
    <property type="entry name" value="CYTC"/>
    <property type="match status" value="1"/>
</dbReference>
<keyword evidence="2 4" id="KW-0479">Metal-binding</keyword>
<keyword evidence="1 4" id="KW-0349">Heme</keyword>
<proteinExistence type="predicted"/>
<dbReference type="Proteomes" id="UP000184514">
    <property type="component" value="Unassembled WGS sequence"/>
</dbReference>
<dbReference type="RefSeq" id="WP_072629049.1">
    <property type="nucleotide sequence ID" value="NZ_MLCB01000026.1"/>
</dbReference>
<feature type="domain" description="Cytochrome c" evidence="5">
    <location>
        <begin position="52"/>
        <end position="138"/>
    </location>
</feature>
<evidence type="ECO:0000256" key="2">
    <source>
        <dbReference type="ARBA" id="ARBA00022723"/>
    </source>
</evidence>
<evidence type="ECO:0000313" key="6">
    <source>
        <dbReference type="EMBL" id="OJI95399.1"/>
    </source>
</evidence>